<evidence type="ECO:0000256" key="4">
    <source>
        <dbReference type="ARBA" id="ARBA00022833"/>
    </source>
</evidence>
<dbReference type="Gene3D" id="3.40.50.10310">
    <property type="entry name" value="Creatininase"/>
    <property type="match status" value="1"/>
</dbReference>
<dbReference type="RefSeq" id="WP_244645577.1">
    <property type="nucleotide sequence ID" value="NZ_BMMF01000012.1"/>
</dbReference>
<evidence type="ECO:0000256" key="1">
    <source>
        <dbReference type="ARBA" id="ARBA00001947"/>
    </source>
</evidence>
<evidence type="ECO:0000256" key="2">
    <source>
        <dbReference type="ARBA" id="ARBA00022723"/>
    </source>
</evidence>
<comment type="similarity">
    <text evidence="5">Belongs to the creatininase superfamily.</text>
</comment>
<keyword evidence="2" id="KW-0479">Metal-binding</keyword>
<sequence>MSRTPTMPCRWQDLTTEDFRRLPADTVAILLTAAIEQHGPHLPVSVDTTILEGLLARALGSLSGAPVLVLPTMCVGKSDEHAHFPGTLTLDWKTTGELWRQVGLSVARAGVRRMMIVNSHGGQVQLIDVVARQLRIEAGLFVAAVHWPALWSGEDRLSEVERRHGIHGGLVETAMMLHLAPGLVRMEEARDFESWGAELDATFEILAPEGAVGFGWMSEDLHPAGALGDASAATAELGAEIVEEVAGGIARLVEEVRRIDLSRFDRDWTRAGLSQRGPAEARR</sequence>
<dbReference type="GO" id="GO:0046872">
    <property type="term" value="F:metal ion binding"/>
    <property type="evidence" value="ECO:0007669"/>
    <property type="project" value="UniProtKB-KW"/>
</dbReference>
<dbReference type="PANTHER" id="PTHR35005:SF1">
    <property type="entry name" value="2-AMINO-5-FORMYLAMINO-6-RIBOSYLAMINOPYRIMIDIN-4(3H)-ONE 5'-MONOPHOSPHATE DEFORMYLASE"/>
    <property type="match status" value="1"/>
</dbReference>
<comment type="caution">
    <text evidence="6">The sequence shown here is derived from an EMBL/GenBank/DDBJ whole genome shotgun (WGS) entry which is preliminary data.</text>
</comment>
<name>A0A917QF33_9HYPH</name>
<dbReference type="InterPro" id="IPR003785">
    <property type="entry name" value="Creatininase/forma_Hydrolase"/>
</dbReference>
<dbReference type="Proteomes" id="UP000600449">
    <property type="component" value="Unassembled WGS sequence"/>
</dbReference>
<keyword evidence="7" id="KW-1185">Reference proteome</keyword>
<keyword evidence="4" id="KW-0862">Zinc</keyword>
<gene>
    <name evidence="6" type="ORF">GCM10011322_38330</name>
</gene>
<evidence type="ECO:0000313" key="7">
    <source>
        <dbReference type="Proteomes" id="UP000600449"/>
    </source>
</evidence>
<dbReference type="Pfam" id="PF02633">
    <property type="entry name" value="Creatininase"/>
    <property type="match status" value="1"/>
</dbReference>
<proteinExistence type="inferred from homology"/>
<evidence type="ECO:0000313" key="6">
    <source>
        <dbReference type="EMBL" id="GGK47621.1"/>
    </source>
</evidence>
<organism evidence="6 7">
    <name type="scientific">Salinarimonas ramus</name>
    <dbReference type="NCBI Taxonomy" id="690164"/>
    <lineage>
        <taxon>Bacteria</taxon>
        <taxon>Pseudomonadati</taxon>
        <taxon>Pseudomonadota</taxon>
        <taxon>Alphaproteobacteria</taxon>
        <taxon>Hyphomicrobiales</taxon>
        <taxon>Salinarimonadaceae</taxon>
        <taxon>Salinarimonas</taxon>
    </lineage>
</organism>
<dbReference type="GO" id="GO:0009231">
    <property type="term" value="P:riboflavin biosynthetic process"/>
    <property type="evidence" value="ECO:0007669"/>
    <property type="project" value="TreeGrafter"/>
</dbReference>
<dbReference type="InterPro" id="IPR024087">
    <property type="entry name" value="Creatininase-like_sf"/>
</dbReference>
<evidence type="ECO:0000256" key="3">
    <source>
        <dbReference type="ARBA" id="ARBA00022801"/>
    </source>
</evidence>
<dbReference type="PANTHER" id="PTHR35005">
    <property type="entry name" value="3-DEHYDRO-SCYLLO-INOSOSE HYDROLASE"/>
    <property type="match status" value="1"/>
</dbReference>
<dbReference type="EMBL" id="BMMF01000012">
    <property type="protein sequence ID" value="GGK47621.1"/>
    <property type="molecule type" value="Genomic_DNA"/>
</dbReference>
<dbReference type="SUPFAM" id="SSF102215">
    <property type="entry name" value="Creatininase"/>
    <property type="match status" value="1"/>
</dbReference>
<protein>
    <submittedName>
        <fullName evidence="6">Creatininase</fullName>
    </submittedName>
</protein>
<accession>A0A917QF33</accession>
<dbReference type="AlphaFoldDB" id="A0A917QF33"/>
<evidence type="ECO:0000256" key="5">
    <source>
        <dbReference type="ARBA" id="ARBA00024029"/>
    </source>
</evidence>
<keyword evidence="3" id="KW-0378">Hydrolase</keyword>
<dbReference type="GO" id="GO:0016811">
    <property type="term" value="F:hydrolase activity, acting on carbon-nitrogen (but not peptide) bonds, in linear amides"/>
    <property type="evidence" value="ECO:0007669"/>
    <property type="project" value="TreeGrafter"/>
</dbReference>
<comment type="cofactor">
    <cofactor evidence="1">
        <name>Zn(2+)</name>
        <dbReference type="ChEBI" id="CHEBI:29105"/>
    </cofactor>
</comment>
<reference evidence="6 7" key="1">
    <citation type="journal article" date="2014" name="Int. J. Syst. Evol. Microbiol.">
        <title>Complete genome sequence of Corynebacterium casei LMG S-19264T (=DSM 44701T), isolated from a smear-ripened cheese.</title>
        <authorList>
            <consortium name="US DOE Joint Genome Institute (JGI-PGF)"/>
            <person name="Walter F."/>
            <person name="Albersmeier A."/>
            <person name="Kalinowski J."/>
            <person name="Ruckert C."/>
        </authorList>
    </citation>
    <scope>NUCLEOTIDE SEQUENCE [LARGE SCALE GENOMIC DNA]</scope>
    <source>
        <strain evidence="6 7">CGMCC 1.9161</strain>
    </source>
</reference>